<reference evidence="14 15" key="1">
    <citation type="journal article" date="2022" name="Allergy">
        <title>Genome assembly and annotation of Periplaneta americana reveal a comprehensive cockroach allergen profile.</title>
        <authorList>
            <person name="Wang L."/>
            <person name="Xiong Q."/>
            <person name="Saelim N."/>
            <person name="Wang L."/>
            <person name="Nong W."/>
            <person name="Wan A.T."/>
            <person name="Shi M."/>
            <person name="Liu X."/>
            <person name="Cao Q."/>
            <person name="Hui J.H.L."/>
            <person name="Sookrung N."/>
            <person name="Leung T.F."/>
            <person name="Tungtrongchitr A."/>
            <person name="Tsui S.K.W."/>
        </authorList>
    </citation>
    <scope>NUCLEOTIDE SEQUENCE [LARGE SCALE GENOMIC DNA]</scope>
    <source>
        <strain evidence="14">PWHHKU_190912</strain>
    </source>
</reference>
<accession>A0ABQ8RVE2</accession>
<sequence length="351" mass="40025">MAVILHDSSDDEDVNERRQRTFKDRINMDFVTYFEYNQRFRMSSIKMQALLDEISHFLYKPTLRNRALSPKEQLCIALNWFGNGGQYHAVGDMHGVSSASVCRVVHHVTEAINEVMFPKVVDWPEDVYSVVTKFYNFAMMPYVIGCVDGTLINIDAPSEHEVAYVDRHGKHSINCMVVCGPDLMFYYVSANWPGSVHDARILRNSSLSHRMEGGWRSIPNAIILGDSADPLKDWLIPPVFHNLNDPAVVSFNRSHKSTRRVVECAWSVLKEKFPCINYLRVKPQFAANIFKCCTTICIISRSTKEEEIAILPDNDEANNGVAAKKDEPLEINPLPPEGAQLRMQMLLNLFR</sequence>
<dbReference type="EMBL" id="JAJSOF020000042">
    <property type="protein sequence ID" value="KAJ4425616.1"/>
    <property type="molecule type" value="Genomic_DNA"/>
</dbReference>
<keyword evidence="9" id="KW-0378">Hydrolase</keyword>
<dbReference type="PANTHER" id="PTHR22930:SF85">
    <property type="entry name" value="GH03217P-RELATED"/>
    <property type="match status" value="1"/>
</dbReference>
<dbReference type="InterPro" id="IPR045249">
    <property type="entry name" value="HARBI1-like"/>
</dbReference>
<evidence type="ECO:0000256" key="5">
    <source>
        <dbReference type="ARBA" id="ARBA00015519"/>
    </source>
</evidence>
<evidence type="ECO:0000256" key="9">
    <source>
        <dbReference type="ARBA" id="ARBA00022801"/>
    </source>
</evidence>
<dbReference type="InterPro" id="IPR027806">
    <property type="entry name" value="HARBI1_dom"/>
</dbReference>
<evidence type="ECO:0000256" key="2">
    <source>
        <dbReference type="ARBA" id="ARBA00004123"/>
    </source>
</evidence>
<proteinExistence type="inferred from homology"/>
<name>A0ABQ8RVE2_PERAM</name>
<evidence type="ECO:0000256" key="4">
    <source>
        <dbReference type="ARBA" id="ARBA00006958"/>
    </source>
</evidence>
<evidence type="ECO:0000256" key="6">
    <source>
        <dbReference type="ARBA" id="ARBA00022490"/>
    </source>
</evidence>
<dbReference type="InterPro" id="IPR026103">
    <property type="entry name" value="HARBI1_animal"/>
</dbReference>
<evidence type="ECO:0000256" key="1">
    <source>
        <dbReference type="ARBA" id="ARBA00001968"/>
    </source>
</evidence>
<dbReference type="PANTHER" id="PTHR22930">
    <property type="match status" value="1"/>
</dbReference>
<dbReference type="Proteomes" id="UP001148838">
    <property type="component" value="Unassembled WGS sequence"/>
</dbReference>
<evidence type="ECO:0000313" key="15">
    <source>
        <dbReference type="Proteomes" id="UP001148838"/>
    </source>
</evidence>
<keyword evidence="15" id="KW-1185">Reference proteome</keyword>
<comment type="function">
    <text evidence="12">Transposase-derived protein that may have nuclease activity. Does not have transposase activity.</text>
</comment>
<comment type="similarity">
    <text evidence="4">Belongs to the HARBI1 family.</text>
</comment>
<evidence type="ECO:0000256" key="12">
    <source>
        <dbReference type="ARBA" id="ARBA00045850"/>
    </source>
</evidence>
<comment type="caution">
    <text evidence="14">The sequence shown here is derived from an EMBL/GenBank/DDBJ whole genome shotgun (WGS) entry which is preliminary data.</text>
</comment>
<evidence type="ECO:0000259" key="13">
    <source>
        <dbReference type="Pfam" id="PF13359"/>
    </source>
</evidence>
<organism evidence="14 15">
    <name type="scientific">Periplaneta americana</name>
    <name type="common">American cockroach</name>
    <name type="synonym">Blatta americana</name>
    <dbReference type="NCBI Taxonomy" id="6978"/>
    <lineage>
        <taxon>Eukaryota</taxon>
        <taxon>Metazoa</taxon>
        <taxon>Ecdysozoa</taxon>
        <taxon>Arthropoda</taxon>
        <taxon>Hexapoda</taxon>
        <taxon>Insecta</taxon>
        <taxon>Pterygota</taxon>
        <taxon>Neoptera</taxon>
        <taxon>Polyneoptera</taxon>
        <taxon>Dictyoptera</taxon>
        <taxon>Blattodea</taxon>
        <taxon>Blattoidea</taxon>
        <taxon>Blattidae</taxon>
        <taxon>Blattinae</taxon>
        <taxon>Periplaneta</taxon>
    </lineage>
</organism>
<keyword evidence="8" id="KW-0479">Metal-binding</keyword>
<dbReference type="Pfam" id="PF13359">
    <property type="entry name" value="DDE_Tnp_4"/>
    <property type="match status" value="1"/>
</dbReference>
<gene>
    <name evidence="14" type="ORF">ANN_27812</name>
</gene>
<evidence type="ECO:0000256" key="11">
    <source>
        <dbReference type="ARBA" id="ARBA00030126"/>
    </source>
</evidence>
<dbReference type="PRINTS" id="PR02086">
    <property type="entry name" value="PUTNUCHARBI1"/>
</dbReference>
<evidence type="ECO:0000313" key="14">
    <source>
        <dbReference type="EMBL" id="KAJ4425616.1"/>
    </source>
</evidence>
<evidence type="ECO:0000256" key="7">
    <source>
        <dbReference type="ARBA" id="ARBA00022722"/>
    </source>
</evidence>
<keyword evidence="6" id="KW-0963">Cytoplasm</keyword>
<comment type="cofactor">
    <cofactor evidence="1">
        <name>a divalent metal cation</name>
        <dbReference type="ChEBI" id="CHEBI:60240"/>
    </cofactor>
</comment>
<keyword evidence="7" id="KW-0540">Nuclease</keyword>
<feature type="domain" description="DDE Tnp4" evidence="13">
    <location>
        <begin position="147"/>
        <end position="296"/>
    </location>
</feature>
<evidence type="ECO:0000256" key="10">
    <source>
        <dbReference type="ARBA" id="ARBA00023242"/>
    </source>
</evidence>
<protein>
    <recommendedName>
        <fullName evidence="5">Putative nuclease HARBI1</fullName>
    </recommendedName>
    <alternativeName>
        <fullName evidence="11">Harbinger transposase-derived nuclease</fullName>
    </alternativeName>
</protein>
<evidence type="ECO:0000256" key="3">
    <source>
        <dbReference type="ARBA" id="ARBA00004496"/>
    </source>
</evidence>
<keyword evidence="10" id="KW-0539">Nucleus</keyword>
<comment type="subcellular location">
    <subcellularLocation>
        <location evidence="3">Cytoplasm</location>
    </subcellularLocation>
    <subcellularLocation>
        <location evidence="2">Nucleus</location>
    </subcellularLocation>
</comment>
<evidence type="ECO:0000256" key="8">
    <source>
        <dbReference type="ARBA" id="ARBA00022723"/>
    </source>
</evidence>